<name>A0A8S1M0V4_9CILI</name>
<evidence type="ECO:0000313" key="2">
    <source>
        <dbReference type="Proteomes" id="UP000692954"/>
    </source>
</evidence>
<dbReference type="Proteomes" id="UP000692954">
    <property type="component" value="Unassembled WGS sequence"/>
</dbReference>
<accession>A0A8S1M0V4</accession>
<proteinExistence type="predicted"/>
<protein>
    <submittedName>
        <fullName evidence="1">Uncharacterized protein</fullName>
    </submittedName>
</protein>
<gene>
    <name evidence="1" type="ORF">PSON_ATCC_30995.1.T0300333</name>
</gene>
<sequence>MAILIGFRSLQLCPIQYHFLWQQIGNKNNQTFKKILAFMLI</sequence>
<comment type="caution">
    <text evidence="1">The sequence shown here is derived from an EMBL/GenBank/DDBJ whole genome shotgun (WGS) entry which is preliminary data.</text>
</comment>
<keyword evidence="2" id="KW-1185">Reference proteome</keyword>
<organism evidence="1 2">
    <name type="scientific">Paramecium sonneborni</name>
    <dbReference type="NCBI Taxonomy" id="65129"/>
    <lineage>
        <taxon>Eukaryota</taxon>
        <taxon>Sar</taxon>
        <taxon>Alveolata</taxon>
        <taxon>Ciliophora</taxon>
        <taxon>Intramacronucleata</taxon>
        <taxon>Oligohymenophorea</taxon>
        <taxon>Peniculida</taxon>
        <taxon>Parameciidae</taxon>
        <taxon>Paramecium</taxon>
    </lineage>
</organism>
<evidence type="ECO:0000313" key="1">
    <source>
        <dbReference type="EMBL" id="CAD8073437.1"/>
    </source>
</evidence>
<dbReference type="EMBL" id="CAJJDN010000030">
    <property type="protein sequence ID" value="CAD8073437.1"/>
    <property type="molecule type" value="Genomic_DNA"/>
</dbReference>
<dbReference type="AlphaFoldDB" id="A0A8S1M0V4"/>
<reference evidence="1" key="1">
    <citation type="submission" date="2021-01" db="EMBL/GenBank/DDBJ databases">
        <authorList>
            <consortium name="Genoscope - CEA"/>
            <person name="William W."/>
        </authorList>
    </citation>
    <scope>NUCLEOTIDE SEQUENCE</scope>
</reference>